<dbReference type="Proteomes" id="UP000092698">
    <property type="component" value="Chromosome"/>
</dbReference>
<dbReference type="InterPro" id="IPR002575">
    <property type="entry name" value="Aminoglycoside_PTrfase"/>
</dbReference>
<dbReference type="GO" id="GO:0009088">
    <property type="term" value="P:threonine biosynthetic process"/>
    <property type="evidence" value="ECO:0007669"/>
    <property type="project" value="UniProtKB-UniRule"/>
</dbReference>
<keyword evidence="1 8" id="KW-0028">Amino-acid biosynthesis</keyword>
<evidence type="ECO:0000256" key="6">
    <source>
        <dbReference type="ARBA" id="ARBA00022840"/>
    </source>
</evidence>
<evidence type="ECO:0000256" key="4">
    <source>
        <dbReference type="ARBA" id="ARBA00022741"/>
    </source>
</evidence>
<comment type="similarity">
    <text evidence="7 8">Belongs to the pseudomonas-type ThrB family.</text>
</comment>
<reference evidence="11 12" key="1">
    <citation type="submission" date="2016-07" db="EMBL/GenBank/DDBJ databases">
        <title>Complete genome sequence of Altererythrobacter namhicola JCM 16345T, containing esterase-encoding genes.</title>
        <authorList>
            <person name="Cheng H."/>
            <person name="Wu Y.-H."/>
            <person name="Jian S.-L."/>
            <person name="Huo Y.-Y."/>
            <person name="Wang C.-S."/>
            <person name="Xu X.-W."/>
        </authorList>
    </citation>
    <scope>NUCLEOTIDE SEQUENCE [LARGE SCALE GENOMIC DNA]</scope>
    <source>
        <strain evidence="11 12">JCM 16345</strain>
    </source>
</reference>
<keyword evidence="3 8" id="KW-0791">Threonine biosynthesis</keyword>
<dbReference type="EMBL" id="CP016545">
    <property type="protein sequence ID" value="ANU08592.1"/>
    <property type="molecule type" value="Genomic_DNA"/>
</dbReference>
<organism evidence="11 12">
    <name type="scientific">Paraurantiacibacter namhicola</name>
    <dbReference type="NCBI Taxonomy" id="645517"/>
    <lineage>
        <taxon>Bacteria</taxon>
        <taxon>Pseudomonadati</taxon>
        <taxon>Pseudomonadota</taxon>
        <taxon>Alphaproteobacteria</taxon>
        <taxon>Sphingomonadales</taxon>
        <taxon>Erythrobacteraceae</taxon>
        <taxon>Paraurantiacibacter</taxon>
    </lineage>
</organism>
<dbReference type="Gene3D" id="3.90.1200.10">
    <property type="match status" value="1"/>
</dbReference>
<evidence type="ECO:0000256" key="2">
    <source>
        <dbReference type="ARBA" id="ARBA00022679"/>
    </source>
</evidence>
<evidence type="ECO:0000313" key="11">
    <source>
        <dbReference type="EMBL" id="ANU08592.1"/>
    </source>
</evidence>
<keyword evidence="12" id="KW-1185">Reference proteome</keyword>
<dbReference type="OrthoDB" id="9777460at2"/>
<proteinExistence type="inferred from homology"/>
<feature type="domain" description="Aminoglycoside phosphotransferase" evidence="10">
    <location>
        <begin position="27"/>
        <end position="257"/>
    </location>
</feature>
<dbReference type="PATRIC" id="fig|645517.4.peg.2291"/>
<dbReference type="STRING" id="645517.A6F65_02309"/>
<dbReference type="InterPro" id="IPR005280">
    <property type="entry name" value="Homoserine_kinase_II"/>
</dbReference>
<dbReference type="Gene3D" id="3.30.200.20">
    <property type="entry name" value="Phosphorylase Kinase, domain 1"/>
    <property type="match status" value="1"/>
</dbReference>
<dbReference type="NCBIfam" id="NF003558">
    <property type="entry name" value="PRK05231.1"/>
    <property type="match status" value="1"/>
</dbReference>
<dbReference type="CDD" id="cd05153">
    <property type="entry name" value="HomoserineK_II"/>
    <property type="match status" value="1"/>
</dbReference>
<dbReference type="Pfam" id="PF01636">
    <property type="entry name" value="APH"/>
    <property type="match status" value="1"/>
</dbReference>
<comment type="catalytic activity">
    <reaction evidence="8">
        <text>L-homoserine + ATP = O-phospho-L-homoserine + ADP + H(+)</text>
        <dbReference type="Rhea" id="RHEA:13985"/>
        <dbReference type="ChEBI" id="CHEBI:15378"/>
        <dbReference type="ChEBI" id="CHEBI:30616"/>
        <dbReference type="ChEBI" id="CHEBI:57476"/>
        <dbReference type="ChEBI" id="CHEBI:57590"/>
        <dbReference type="ChEBI" id="CHEBI:456216"/>
        <dbReference type="EC" id="2.7.1.39"/>
    </reaction>
</comment>
<accession>A0A1C7DB39</accession>
<evidence type="ECO:0000256" key="3">
    <source>
        <dbReference type="ARBA" id="ARBA00022697"/>
    </source>
</evidence>
<gene>
    <name evidence="8 11" type="primary">thrB</name>
    <name evidence="11" type="ORF">A6F65_02309</name>
</gene>
<dbReference type="InterPro" id="IPR050249">
    <property type="entry name" value="Pseudomonas-type_ThrB"/>
</dbReference>
<dbReference type="PANTHER" id="PTHR21064">
    <property type="entry name" value="AMINOGLYCOSIDE PHOSPHOTRANSFERASE DOMAIN-CONTAINING PROTEIN-RELATED"/>
    <property type="match status" value="1"/>
</dbReference>
<dbReference type="SUPFAM" id="SSF56112">
    <property type="entry name" value="Protein kinase-like (PK-like)"/>
    <property type="match status" value="1"/>
</dbReference>
<sequence length="323" mass="35430">MAVYTHLTTEEIGQLLQHYDVGELRSAKGIAEGVSNSNWIVETTAARFILTIYEERTEREGLPFFLGLLDHLSAKGSPVPRTIHDRDGAAFREVRGKPVALIEYLPGVSLSHPDAAQAEAVGRALAQLHLDAADFAGRRANTLGPAQWQDMLHDCGDAQLAAIDAALAEAVERHLAPIVREWPQGLPSGIIHADLFPDNVLTLGQDVTGLIDFYFACDGMYAYDLAVTHAAWSFDAHGEYRAQIGAALLAGYHAVRPVSEEERAALPLLARGAAMRFIATRAHDWIHTPPDALVVRKDPMDFVRRLEFYTACGEDVFTLRDQA</sequence>
<dbReference type="GO" id="GO:0004413">
    <property type="term" value="F:homoserine kinase activity"/>
    <property type="evidence" value="ECO:0007669"/>
    <property type="project" value="UniProtKB-UniRule"/>
</dbReference>
<dbReference type="PANTHER" id="PTHR21064:SF6">
    <property type="entry name" value="AMINOGLYCOSIDE PHOSPHOTRANSFERASE DOMAIN-CONTAINING PROTEIN"/>
    <property type="match status" value="1"/>
</dbReference>
<protein>
    <recommendedName>
        <fullName evidence="8 9">Homoserine kinase</fullName>
        <shortName evidence="8">HK</shortName>
        <shortName evidence="8">HSK</shortName>
        <ecNumber evidence="8 9">2.7.1.39</ecNumber>
    </recommendedName>
</protein>
<dbReference type="InterPro" id="IPR011009">
    <property type="entry name" value="Kinase-like_dom_sf"/>
</dbReference>
<keyword evidence="5 8" id="KW-0418">Kinase</keyword>
<keyword evidence="4 8" id="KW-0547">Nucleotide-binding</keyword>
<dbReference type="HAMAP" id="MF_00301">
    <property type="entry name" value="Homoser_kinase_2"/>
    <property type="match status" value="1"/>
</dbReference>
<dbReference type="EC" id="2.7.1.39" evidence="8 9"/>
<evidence type="ECO:0000256" key="1">
    <source>
        <dbReference type="ARBA" id="ARBA00022605"/>
    </source>
</evidence>
<evidence type="ECO:0000256" key="9">
    <source>
        <dbReference type="NCBIfam" id="TIGR00938"/>
    </source>
</evidence>
<evidence type="ECO:0000256" key="8">
    <source>
        <dbReference type="HAMAP-Rule" id="MF_00301"/>
    </source>
</evidence>
<evidence type="ECO:0000256" key="7">
    <source>
        <dbReference type="ARBA" id="ARBA00038240"/>
    </source>
</evidence>
<evidence type="ECO:0000313" key="12">
    <source>
        <dbReference type="Proteomes" id="UP000092698"/>
    </source>
</evidence>
<dbReference type="UniPathway" id="UPA00050">
    <property type="reaction ID" value="UER00064"/>
</dbReference>
<dbReference type="GO" id="GO:0005524">
    <property type="term" value="F:ATP binding"/>
    <property type="evidence" value="ECO:0007669"/>
    <property type="project" value="UniProtKB-KW"/>
</dbReference>
<dbReference type="RefSeq" id="WP_067788853.1">
    <property type="nucleotide sequence ID" value="NZ_CP016545.1"/>
</dbReference>
<name>A0A1C7DB39_9SPHN</name>
<dbReference type="AlphaFoldDB" id="A0A1C7DB39"/>
<dbReference type="NCBIfam" id="TIGR00938">
    <property type="entry name" value="thrB_alt"/>
    <property type="match status" value="1"/>
</dbReference>
<keyword evidence="2 8" id="KW-0808">Transferase</keyword>
<dbReference type="KEGG" id="anh:A6F65_02309"/>
<keyword evidence="6 8" id="KW-0067">ATP-binding</keyword>
<evidence type="ECO:0000256" key="5">
    <source>
        <dbReference type="ARBA" id="ARBA00022777"/>
    </source>
</evidence>
<comment type="pathway">
    <text evidence="8">Amino-acid biosynthesis; L-threonine biosynthesis; L-threonine from L-aspartate: step 4/5.</text>
</comment>
<evidence type="ECO:0000259" key="10">
    <source>
        <dbReference type="Pfam" id="PF01636"/>
    </source>
</evidence>